<evidence type="ECO:0000313" key="13">
    <source>
        <dbReference type="EMBL" id="WOL17035.1"/>
    </source>
</evidence>
<dbReference type="AlphaFoldDB" id="A0AAQ3KYQ0"/>
<keyword evidence="3 11" id="KW-0349">Heme</keyword>
<name>A0AAQ3KYQ0_9LILI</name>
<comment type="subcellular location">
    <subcellularLocation>
        <location evidence="1">Membrane</location>
    </subcellularLocation>
</comment>
<dbReference type="EMBL" id="CP136897">
    <property type="protein sequence ID" value="WOL17035.1"/>
    <property type="molecule type" value="Genomic_DNA"/>
</dbReference>
<dbReference type="InterPro" id="IPR002401">
    <property type="entry name" value="Cyt_P450_E_grp-I"/>
</dbReference>
<proteinExistence type="inferred from homology"/>
<comment type="cofactor">
    <cofactor evidence="11">
        <name>heme</name>
        <dbReference type="ChEBI" id="CHEBI:30413"/>
    </cofactor>
</comment>
<evidence type="ECO:0000256" key="4">
    <source>
        <dbReference type="ARBA" id="ARBA00022692"/>
    </source>
</evidence>
<gene>
    <name evidence="13" type="ORF">Cni_G25824</name>
</gene>
<evidence type="ECO:0000256" key="6">
    <source>
        <dbReference type="ARBA" id="ARBA00022989"/>
    </source>
</evidence>
<dbReference type="Gene3D" id="1.10.630.10">
    <property type="entry name" value="Cytochrome P450"/>
    <property type="match status" value="1"/>
</dbReference>
<dbReference type="InterPro" id="IPR050665">
    <property type="entry name" value="Cytochrome_P450_Monooxygen"/>
</dbReference>
<keyword evidence="10" id="KW-0472">Membrane</keyword>
<keyword evidence="7 12" id="KW-0560">Oxidoreductase</keyword>
<dbReference type="InterPro" id="IPR001128">
    <property type="entry name" value="Cyt_P450"/>
</dbReference>
<keyword evidence="5 11" id="KW-0479">Metal-binding</keyword>
<evidence type="ECO:0000256" key="3">
    <source>
        <dbReference type="ARBA" id="ARBA00022617"/>
    </source>
</evidence>
<dbReference type="PRINTS" id="PR00463">
    <property type="entry name" value="EP450I"/>
</dbReference>
<keyword evidence="6" id="KW-1133">Transmembrane helix</keyword>
<dbReference type="PRINTS" id="PR00385">
    <property type="entry name" value="P450"/>
</dbReference>
<dbReference type="InterPro" id="IPR036396">
    <property type="entry name" value="Cyt_P450_sf"/>
</dbReference>
<dbReference type="Pfam" id="PF00067">
    <property type="entry name" value="p450"/>
    <property type="match status" value="1"/>
</dbReference>
<dbReference type="GO" id="GO:0004497">
    <property type="term" value="F:monooxygenase activity"/>
    <property type="evidence" value="ECO:0007669"/>
    <property type="project" value="UniProtKB-KW"/>
</dbReference>
<dbReference type="GO" id="GO:0016705">
    <property type="term" value="F:oxidoreductase activity, acting on paired donors, with incorporation or reduction of molecular oxygen"/>
    <property type="evidence" value="ECO:0007669"/>
    <property type="project" value="InterPro"/>
</dbReference>
<dbReference type="GO" id="GO:0016020">
    <property type="term" value="C:membrane"/>
    <property type="evidence" value="ECO:0007669"/>
    <property type="project" value="UniProtKB-SubCell"/>
</dbReference>
<evidence type="ECO:0000256" key="9">
    <source>
        <dbReference type="ARBA" id="ARBA00023033"/>
    </source>
</evidence>
<evidence type="ECO:0000256" key="10">
    <source>
        <dbReference type="ARBA" id="ARBA00023136"/>
    </source>
</evidence>
<dbReference type="GO" id="GO:0006629">
    <property type="term" value="P:lipid metabolic process"/>
    <property type="evidence" value="ECO:0007669"/>
    <property type="project" value="UniProtKB-ARBA"/>
</dbReference>
<comment type="similarity">
    <text evidence="2 12">Belongs to the cytochrome P450 family.</text>
</comment>
<dbReference type="PANTHER" id="PTHR24282:SF255">
    <property type="entry name" value="CYTOCHROME P450 72A11-RELATED"/>
    <property type="match status" value="1"/>
</dbReference>
<evidence type="ECO:0000256" key="1">
    <source>
        <dbReference type="ARBA" id="ARBA00004370"/>
    </source>
</evidence>
<dbReference type="GO" id="GO:0005506">
    <property type="term" value="F:iron ion binding"/>
    <property type="evidence" value="ECO:0007669"/>
    <property type="project" value="InterPro"/>
</dbReference>
<evidence type="ECO:0000256" key="7">
    <source>
        <dbReference type="ARBA" id="ARBA00023002"/>
    </source>
</evidence>
<dbReference type="SUPFAM" id="SSF48264">
    <property type="entry name" value="Cytochrome P450"/>
    <property type="match status" value="1"/>
</dbReference>
<reference evidence="13 14" key="1">
    <citation type="submission" date="2023-10" db="EMBL/GenBank/DDBJ databases">
        <title>Chromosome-scale genome assembly provides insights into flower coloration mechanisms of Canna indica.</title>
        <authorList>
            <person name="Li C."/>
        </authorList>
    </citation>
    <scope>NUCLEOTIDE SEQUENCE [LARGE SCALE GENOMIC DNA]</scope>
    <source>
        <tissue evidence="13">Flower</tissue>
    </source>
</reference>
<organism evidence="13 14">
    <name type="scientific">Canna indica</name>
    <name type="common">Indian-shot</name>
    <dbReference type="NCBI Taxonomy" id="4628"/>
    <lineage>
        <taxon>Eukaryota</taxon>
        <taxon>Viridiplantae</taxon>
        <taxon>Streptophyta</taxon>
        <taxon>Embryophyta</taxon>
        <taxon>Tracheophyta</taxon>
        <taxon>Spermatophyta</taxon>
        <taxon>Magnoliopsida</taxon>
        <taxon>Liliopsida</taxon>
        <taxon>Zingiberales</taxon>
        <taxon>Cannaceae</taxon>
        <taxon>Canna</taxon>
    </lineage>
</organism>
<protein>
    <submittedName>
        <fullName evidence="13">Cytochrome P450</fullName>
    </submittedName>
</protein>
<dbReference type="Proteomes" id="UP001327560">
    <property type="component" value="Chromosome 8"/>
</dbReference>
<evidence type="ECO:0000256" key="8">
    <source>
        <dbReference type="ARBA" id="ARBA00023004"/>
    </source>
</evidence>
<dbReference type="GO" id="GO:0020037">
    <property type="term" value="F:heme binding"/>
    <property type="evidence" value="ECO:0007669"/>
    <property type="project" value="InterPro"/>
</dbReference>
<evidence type="ECO:0000313" key="14">
    <source>
        <dbReference type="Proteomes" id="UP001327560"/>
    </source>
</evidence>
<accession>A0AAQ3KYQ0</accession>
<feature type="binding site" description="axial binding residue" evidence="11">
    <location>
        <position position="374"/>
    </location>
    <ligand>
        <name>heme</name>
        <dbReference type="ChEBI" id="CHEBI:30413"/>
    </ligand>
    <ligandPart>
        <name>Fe</name>
        <dbReference type="ChEBI" id="CHEBI:18248"/>
    </ligandPart>
</feature>
<keyword evidence="8 11" id="KW-0408">Iron</keyword>
<dbReference type="PANTHER" id="PTHR24282">
    <property type="entry name" value="CYTOCHROME P450 FAMILY MEMBER"/>
    <property type="match status" value="1"/>
</dbReference>
<evidence type="ECO:0000256" key="11">
    <source>
        <dbReference type="PIRSR" id="PIRSR602401-1"/>
    </source>
</evidence>
<evidence type="ECO:0000256" key="5">
    <source>
        <dbReference type="ARBA" id="ARBA00022723"/>
    </source>
</evidence>
<evidence type="ECO:0000256" key="12">
    <source>
        <dbReference type="RuleBase" id="RU000461"/>
    </source>
</evidence>
<dbReference type="InterPro" id="IPR017972">
    <property type="entry name" value="Cyt_P450_CS"/>
</dbReference>
<sequence length="426" mass="48610">MFMISNAGRTSFTWFGTVPRVTITDPEMVREILSKKFDHFGRANISPLGRWLASGVLSYEGEKWAKHRRILNPAFHAEKLKQMLPAFSACCSDLVVRWANFVSLEGSYELDVWPELQSFARDVISRAAFGSSIEEGRRIFEHQAELANEKLCWAKCGFLPTPRNNRVKAIDREVRSIIGGMTKKREEAIKMGGESKDDLLGLLMESNMKQYQEHGNKKAGLTTEEVIEECKPFYFAGQETASVLLTWTMVVLSMHPNWQVRAREEVLQEFGKDKPDSEGLSHLKIVTMILYEVLRLYPPVILLQRKAYDKIKIGNITYPPGLFFALPMISIHHYQELWGKDASEFKPERFSEGVAKASKYQVAFFPFSGGPRICIGQNFVLLEAKMGLAMILQRFSFELSPSYTHAPHIHINLQPQHGAQLRLHKL</sequence>
<dbReference type="PROSITE" id="PS00086">
    <property type="entry name" value="CYTOCHROME_P450"/>
    <property type="match status" value="1"/>
</dbReference>
<keyword evidence="14" id="KW-1185">Reference proteome</keyword>
<evidence type="ECO:0000256" key="2">
    <source>
        <dbReference type="ARBA" id="ARBA00010617"/>
    </source>
</evidence>
<keyword evidence="9 12" id="KW-0503">Monooxygenase</keyword>
<keyword evidence="4" id="KW-0812">Transmembrane</keyword>